<feature type="domain" description="OmpR/PhoB-type" evidence="7">
    <location>
        <begin position="131"/>
        <end position="231"/>
    </location>
</feature>
<feature type="DNA-binding region" description="OmpR/PhoB-type" evidence="5">
    <location>
        <begin position="131"/>
        <end position="231"/>
    </location>
</feature>
<dbReference type="PANTHER" id="PTHR48111:SF40">
    <property type="entry name" value="PHOSPHATE REGULON TRANSCRIPTIONAL REGULATORY PROTEIN PHOB"/>
    <property type="match status" value="1"/>
</dbReference>
<evidence type="ECO:0000313" key="9">
    <source>
        <dbReference type="Proteomes" id="UP000824108"/>
    </source>
</evidence>
<dbReference type="GO" id="GO:0006355">
    <property type="term" value="P:regulation of DNA-templated transcription"/>
    <property type="evidence" value="ECO:0007669"/>
    <property type="project" value="InterPro"/>
</dbReference>
<dbReference type="PANTHER" id="PTHR48111">
    <property type="entry name" value="REGULATOR OF RPOS"/>
    <property type="match status" value="1"/>
</dbReference>
<dbReference type="PROSITE" id="PS50110">
    <property type="entry name" value="RESPONSE_REGULATORY"/>
    <property type="match status" value="1"/>
</dbReference>
<dbReference type="SUPFAM" id="SSF46894">
    <property type="entry name" value="C-terminal effector domain of the bipartite response regulators"/>
    <property type="match status" value="1"/>
</dbReference>
<evidence type="ECO:0000259" key="7">
    <source>
        <dbReference type="PROSITE" id="PS51755"/>
    </source>
</evidence>
<dbReference type="GO" id="GO:0005829">
    <property type="term" value="C:cytosol"/>
    <property type="evidence" value="ECO:0007669"/>
    <property type="project" value="TreeGrafter"/>
</dbReference>
<dbReference type="SMART" id="SM00448">
    <property type="entry name" value="REC"/>
    <property type="match status" value="1"/>
</dbReference>
<dbReference type="GO" id="GO:0032993">
    <property type="term" value="C:protein-DNA complex"/>
    <property type="evidence" value="ECO:0007669"/>
    <property type="project" value="TreeGrafter"/>
</dbReference>
<evidence type="ECO:0000256" key="4">
    <source>
        <dbReference type="PROSITE-ProRule" id="PRU00169"/>
    </source>
</evidence>
<evidence type="ECO:0000256" key="3">
    <source>
        <dbReference type="ARBA" id="ARBA00023125"/>
    </source>
</evidence>
<dbReference type="InterPro" id="IPR039420">
    <property type="entry name" value="WalR-like"/>
</dbReference>
<organism evidence="8 9">
    <name type="scientific">Candidatus Bacteroides merdavium</name>
    <dbReference type="NCBI Taxonomy" id="2838472"/>
    <lineage>
        <taxon>Bacteria</taxon>
        <taxon>Pseudomonadati</taxon>
        <taxon>Bacteroidota</taxon>
        <taxon>Bacteroidia</taxon>
        <taxon>Bacteroidales</taxon>
        <taxon>Bacteroidaceae</taxon>
        <taxon>Bacteroides</taxon>
    </lineage>
</organism>
<dbReference type="SMART" id="SM00862">
    <property type="entry name" value="Trans_reg_C"/>
    <property type="match status" value="1"/>
</dbReference>
<dbReference type="Gene3D" id="3.40.50.2300">
    <property type="match status" value="1"/>
</dbReference>
<dbReference type="CDD" id="cd17574">
    <property type="entry name" value="REC_OmpR"/>
    <property type="match status" value="1"/>
</dbReference>
<dbReference type="InterPro" id="IPR016032">
    <property type="entry name" value="Sig_transdc_resp-reg_C-effctor"/>
</dbReference>
<dbReference type="InterPro" id="IPR036388">
    <property type="entry name" value="WH-like_DNA-bd_sf"/>
</dbReference>
<dbReference type="InterPro" id="IPR001789">
    <property type="entry name" value="Sig_transdc_resp-reg_receiver"/>
</dbReference>
<dbReference type="CDD" id="cd00383">
    <property type="entry name" value="trans_reg_C"/>
    <property type="match status" value="1"/>
</dbReference>
<feature type="domain" description="Response regulatory" evidence="6">
    <location>
        <begin position="3"/>
        <end position="119"/>
    </location>
</feature>
<proteinExistence type="predicted"/>
<reference evidence="8" key="1">
    <citation type="journal article" date="2021" name="PeerJ">
        <title>Extensive microbial diversity within the chicken gut microbiome revealed by metagenomics and culture.</title>
        <authorList>
            <person name="Gilroy R."/>
            <person name="Ravi A."/>
            <person name="Getino M."/>
            <person name="Pursley I."/>
            <person name="Horton D.L."/>
            <person name="Alikhan N.F."/>
            <person name="Baker D."/>
            <person name="Gharbi K."/>
            <person name="Hall N."/>
            <person name="Watson M."/>
            <person name="Adriaenssens E.M."/>
            <person name="Foster-Nyarko E."/>
            <person name="Jarju S."/>
            <person name="Secka A."/>
            <person name="Antonio M."/>
            <person name="Oren A."/>
            <person name="Chaudhuri R.R."/>
            <person name="La Ragione R."/>
            <person name="Hildebrand F."/>
            <person name="Pallen M.J."/>
        </authorList>
    </citation>
    <scope>NUCLEOTIDE SEQUENCE</scope>
    <source>
        <strain evidence="8">CHK118-2852</strain>
    </source>
</reference>
<name>A0A9D2KE12_9BACE</name>
<sequence>MIKLLLVEDDPNLRYVVQCGLEDIIGGYDVQTAANGEEGLKAWATFKPDIIISDIDMPVMDGFEMVRRIRETDANIPILFASALTSPKDVRFGYQLGVNNYVKKPFIAEELDAHIHAVLKMTQGVHMRTETGFCQFGSYTLDTEHNTLRDDRTGRSRPLTATEANILHILAQNKNETVRREAILSRCWNTEDDYFASRSLDVFVSKLRKLFEADAGIEIKTVRGVGLMLVVKSGLD</sequence>
<evidence type="ECO:0000256" key="1">
    <source>
        <dbReference type="ARBA" id="ARBA00022553"/>
    </source>
</evidence>
<evidence type="ECO:0000313" key="8">
    <source>
        <dbReference type="EMBL" id="HIZ92525.1"/>
    </source>
</evidence>
<dbReference type="Pfam" id="PF00072">
    <property type="entry name" value="Response_reg"/>
    <property type="match status" value="1"/>
</dbReference>
<dbReference type="PROSITE" id="PS51755">
    <property type="entry name" value="OMPR_PHOB"/>
    <property type="match status" value="1"/>
</dbReference>
<protein>
    <submittedName>
        <fullName evidence="8">Response regulator transcription factor</fullName>
    </submittedName>
</protein>
<gene>
    <name evidence="8" type="ORF">H9807_10495</name>
</gene>
<comment type="caution">
    <text evidence="8">The sequence shown here is derived from an EMBL/GenBank/DDBJ whole genome shotgun (WGS) entry which is preliminary data.</text>
</comment>
<dbReference type="EMBL" id="DXAV01000086">
    <property type="protein sequence ID" value="HIZ92525.1"/>
    <property type="molecule type" value="Genomic_DNA"/>
</dbReference>
<feature type="modified residue" description="4-aspartylphosphate" evidence="4">
    <location>
        <position position="54"/>
    </location>
</feature>
<keyword evidence="3 5" id="KW-0238">DNA-binding</keyword>
<dbReference type="InterPro" id="IPR001867">
    <property type="entry name" value="OmpR/PhoB-type_DNA-bd"/>
</dbReference>
<dbReference type="InterPro" id="IPR011006">
    <property type="entry name" value="CheY-like_superfamily"/>
</dbReference>
<dbReference type="GO" id="GO:0000976">
    <property type="term" value="F:transcription cis-regulatory region binding"/>
    <property type="evidence" value="ECO:0007669"/>
    <property type="project" value="TreeGrafter"/>
</dbReference>
<keyword evidence="1 4" id="KW-0597">Phosphoprotein</keyword>
<dbReference type="Gene3D" id="1.10.10.10">
    <property type="entry name" value="Winged helix-like DNA-binding domain superfamily/Winged helix DNA-binding domain"/>
    <property type="match status" value="1"/>
</dbReference>
<dbReference type="Proteomes" id="UP000824108">
    <property type="component" value="Unassembled WGS sequence"/>
</dbReference>
<dbReference type="SUPFAM" id="SSF52172">
    <property type="entry name" value="CheY-like"/>
    <property type="match status" value="1"/>
</dbReference>
<evidence type="ECO:0000259" key="6">
    <source>
        <dbReference type="PROSITE" id="PS50110"/>
    </source>
</evidence>
<evidence type="ECO:0000256" key="5">
    <source>
        <dbReference type="PROSITE-ProRule" id="PRU01091"/>
    </source>
</evidence>
<dbReference type="Pfam" id="PF00486">
    <property type="entry name" value="Trans_reg_C"/>
    <property type="match status" value="1"/>
</dbReference>
<evidence type="ECO:0000256" key="2">
    <source>
        <dbReference type="ARBA" id="ARBA00023012"/>
    </source>
</evidence>
<dbReference type="GO" id="GO:0000156">
    <property type="term" value="F:phosphorelay response regulator activity"/>
    <property type="evidence" value="ECO:0007669"/>
    <property type="project" value="TreeGrafter"/>
</dbReference>
<reference evidence="8" key="2">
    <citation type="submission" date="2021-04" db="EMBL/GenBank/DDBJ databases">
        <authorList>
            <person name="Gilroy R."/>
        </authorList>
    </citation>
    <scope>NUCLEOTIDE SEQUENCE</scope>
    <source>
        <strain evidence="8">CHK118-2852</strain>
    </source>
</reference>
<dbReference type="AlphaFoldDB" id="A0A9D2KE12"/>
<accession>A0A9D2KE12</accession>
<keyword evidence="2" id="KW-0902">Two-component regulatory system</keyword>